<feature type="region of interest" description="Disordered" evidence="1">
    <location>
        <begin position="1"/>
        <end position="117"/>
    </location>
</feature>
<reference evidence="2 3" key="1">
    <citation type="journal article" date="2016" name="Genome Biol. Evol.">
        <title>Gene Family Evolution Reflects Adaptation to Soil Environmental Stressors in the Genome of the Collembolan Orchesella cincta.</title>
        <authorList>
            <person name="Faddeeva-Vakhrusheva A."/>
            <person name="Derks M.F."/>
            <person name="Anvar S.Y."/>
            <person name="Agamennone V."/>
            <person name="Suring W."/>
            <person name="Smit S."/>
            <person name="van Straalen N.M."/>
            <person name="Roelofs D."/>
        </authorList>
    </citation>
    <scope>NUCLEOTIDE SEQUENCE [LARGE SCALE GENOMIC DNA]</scope>
    <source>
        <tissue evidence="2">Mixed pool</tissue>
    </source>
</reference>
<evidence type="ECO:0000256" key="1">
    <source>
        <dbReference type="SAM" id="MobiDB-lite"/>
    </source>
</evidence>
<comment type="caution">
    <text evidence="2">The sequence shown here is derived from an EMBL/GenBank/DDBJ whole genome shotgun (WGS) entry which is preliminary data.</text>
</comment>
<evidence type="ECO:0000313" key="3">
    <source>
        <dbReference type="Proteomes" id="UP000094527"/>
    </source>
</evidence>
<accession>A0A1D2MR39</accession>
<name>A0A1D2MR39_ORCCI</name>
<feature type="compositionally biased region" description="Basic and acidic residues" evidence="1">
    <location>
        <begin position="1"/>
        <end position="13"/>
    </location>
</feature>
<gene>
    <name evidence="2" type="ORF">Ocin01_11115</name>
</gene>
<feature type="compositionally biased region" description="Basic and acidic residues" evidence="1">
    <location>
        <begin position="180"/>
        <end position="204"/>
    </location>
</feature>
<evidence type="ECO:0000313" key="2">
    <source>
        <dbReference type="EMBL" id="ODM95570.1"/>
    </source>
</evidence>
<protein>
    <submittedName>
        <fullName evidence="2">Uncharacterized protein</fullName>
    </submittedName>
</protein>
<feature type="compositionally biased region" description="Acidic residues" evidence="1">
    <location>
        <begin position="35"/>
        <end position="45"/>
    </location>
</feature>
<organism evidence="2 3">
    <name type="scientific">Orchesella cincta</name>
    <name type="common">Springtail</name>
    <name type="synonym">Podura cincta</name>
    <dbReference type="NCBI Taxonomy" id="48709"/>
    <lineage>
        <taxon>Eukaryota</taxon>
        <taxon>Metazoa</taxon>
        <taxon>Ecdysozoa</taxon>
        <taxon>Arthropoda</taxon>
        <taxon>Hexapoda</taxon>
        <taxon>Collembola</taxon>
        <taxon>Entomobryomorpha</taxon>
        <taxon>Entomobryoidea</taxon>
        <taxon>Orchesellidae</taxon>
        <taxon>Orchesellinae</taxon>
        <taxon>Orchesella</taxon>
    </lineage>
</organism>
<dbReference type="AlphaFoldDB" id="A0A1D2MR39"/>
<dbReference type="EMBL" id="LJIJ01000652">
    <property type="protein sequence ID" value="ODM95570.1"/>
    <property type="molecule type" value="Genomic_DNA"/>
</dbReference>
<dbReference type="Proteomes" id="UP000094527">
    <property type="component" value="Unassembled WGS sequence"/>
</dbReference>
<sequence length="237" mass="27091">MSDNKEVPQEQKEGTQNTFDDEEEEAENVAGPQFESEEEQDEEETIIPPPATDTKRGSKVIPQFEEEEEDGEIGEPVPPPLVAAGGYEEEEDEDGMQPGLMEQMFPEGVGDFEEGDEEGFREKYGLGDILGEIENEDLEEDQEQPTNDEDYIRNYEEFLGEDGPEGPTVEQLEAMIKYLDEQKQQAEPKEDNSEDLLPEKEVAKRHGRTPPMRMLMKTKRIMTTKMMMMSTRKNLKC</sequence>
<proteinExistence type="predicted"/>
<feature type="compositionally biased region" description="Acidic residues" evidence="1">
    <location>
        <begin position="64"/>
        <end position="73"/>
    </location>
</feature>
<feature type="region of interest" description="Disordered" evidence="1">
    <location>
        <begin position="180"/>
        <end position="209"/>
    </location>
</feature>
<keyword evidence="3" id="KW-1185">Reference proteome</keyword>